<dbReference type="STRING" id="643867.Ftrac_2225"/>
<proteinExistence type="predicted"/>
<dbReference type="Gene3D" id="3.40.50.2000">
    <property type="entry name" value="Glycogen Phosphorylase B"/>
    <property type="match status" value="1"/>
</dbReference>
<name>E4TVV7_MARTH</name>
<dbReference type="Pfam" id="PF13692">
    <property type="entry name" value="Glyco_trans_1_4"/>
    <property type="match status" value="1"/>
</dbReference>
<accession>E4TVV7</accession>
<organism evidence="1 2">
    <name type="scientific">Marivirga tractuosa (strain ATCC 23168 / DSM 4126 / NBRC 15989 / NCIMB 1408 / VKM B-1430 / H-43)</name>
    <name type="common">Microscilla tractuosa</name>
    <name type="synonym">Flexibacter tractuosus</name>
    <dbReference type="NCBI Taxonomy" id="643867"/>
    <lineage>
        <taxon>Bacteria</taxon>
        <taxon>Pseudomonadati</taxon>
        <taxon>Bacteroidota</taxon>
        <taxon>Cytophagia</taxon>
        <taxon>Cytophagales</taxon>
        <taxon>Marivirgaceae</taxon>
        <taxon>Marivirga</taxon>
    </lineage>
</organism>
<dbReference type="HOGENOM" id="CLU_769035_0_0_10"/>
<reference evidence="1 2" key="1">
    <citation type="journal article" date="2011" name="Stand. Genomic Sci.">
        <title>Complete genome sequence of Marivirga tractuosa type strain (H-43).</title>
        <authorList>
            <person name="Pagani I."/>
            <person name="Chertkov O."/>
            <person name="Lapidus A."/>
            <person name="Lucas S."/>
            <person name="Del Rio T.G."/>
            <person name="Tice H."/>
            <person name="Copeland A."/>
            <person name="Cheng J.F."/>
            <person name="Nolan M."/>
            <person name="Saunders E."/>
            <person name="Pitluck S."/>
            <person name="Held B."/>
            <person name="Goodwin L."/>
            <person name="Liolios K."/>
            <person name="Ovchinikova G."/>
            <person name="Ivanova N."/>
            <person name="Mavromatis K."/>
            <person name="Pati A."/>
            <person name="Chen A."/>
            <person name="Palaniappan K."/>
            <person name="Land M."/>
            <person name="Hauser L."/>
            <person name="Jeffries C.D."/>
            <person name="Detter J.C."/>
            <person name="Han C."/>
            <person name="Tapia R."/>
            <person name="Ngatchou-Djao O.D."/>
            <person name="Rohde M."/>
            <person name="Goker M."/>
            <person name="Spring S."/>
            <person name="Sikorski J."/>
            <person name="Woyke T."/>
            <person name="Bristow J."/>
            <person name="Eisen J.A."/>
            <person name="Markowitz V."/>
            <person name="Hugenholtz P."/>
            <person name="Klenk H.P."/>
            <person name="Kyrpides N.C."/>
        </authorList>
    </citation>
    <scope>NUCLEOTIDE SEQUENCE [LARGE SCALE GENOMIC DNA]</scope>
    <source>
        <strain evidence="2">ATCC 23168 / DSM 4126 / NBRC 15989 / NCIMB 1408 / VKM B-1430 / H-43</strain>
    </source>
</reference>
<dbReference type="CAZy" id="GT4">
    <property type="family name" value="Glycosyltransferase Family 4"/>
</dbReference>
<dbReference type="eggNOG" id="COG0438">
    <property type="taxonomic scope" value="Bacteria"/>
</dbReference>
<evidence type="ECO:0000313" key="2">
    <source>
        <dbReference type="Proteomes" id="UP000008720"/>
    </source>
</evidence>
<protein>
    <recommendedName>
        <fullName evidence="3">Glycosyl transferase group 1</fullName>
    </recommendedName>
</protein>
<keyword evidence="2" id="KW-1185">Reference proteome</keyword>
<dbReference type="EMBL" id="CP002349">
    <property type="protein sequence ID" value="ADR22205.1"/>
    <property type="molecule type" value="Genomic_DNA"/>
</dbReference>
<dbReference type="AlphaFoldDB" id="E4TVV7"/>
<dbReference type="KEGG" id="mtt:Ftrac_2225"/>
<evidence type="ECO:0008006" key="3">
    <source>
        <dbReference type="Google" id="ProtNLM"/>
    </source>
</evidence>
<dbReference type="OrthoDB" id="9816564at2"/>
<dbReference type="Proteomes" id="UP000008720">
    <property type="component" value="Chromosome"/>
</dbReference>
<dbReference type="SUPFAM" id="SSF53756">
    <property type="entry name" value="UDP-Glycosyltransferase/glycogen phosphorylase"/>
    <property type="match status" value="1"/>
</dbReference>
<evidence type="ECO:0000313" key="1">
    <source>
        <dbReference type="EMBL" id="ADR22205.1"/>
    </source>
</evidence>
<sequence>MNLSNKNILLISPESWDHIFVSKHHYATHLAKSNNKVYFLNPPKEISSISVNKTTYENLFTIDYKGFIKGLRFLPRIIRKYFIGQKFKKLEKAANVKFDLVWSFDNSVFYDFDSLPKEIYSISHIVDLNQDFNTKIAAKSADLCIGVKKEIVDRLKCFNKNTILIPHGVQEFTQSSEKVILPGKNRIKALYMGNLAMKHIDWELLNMVVNKNVNVDFILVGDGIDQNENKFNITEQNNIYLIGRIFSTEIGLYLNSADILLSLYDGSYSSNYATPHKIMEYLASGKIISSTWMAEYDLLYENGLILMSKTQKEFLENFKKLIENLDEFNSKEDQDKRKVIAESNSYFKQLERISESIKSI</sequence>
<dbReference type="RefSeq" id="WP_013454348.1">
    <property type="nucleotide sequence ID" value="NC_014759.1"/>
</dbReference>
<gene>
    <name evidence="1" type="ordered locus">Ftrac_2225</name>
</gene>